<evidence type="ECO:0000313" key="2">
    <source>
        <dbReference type="Proteomes" id="UP000271162"/>
    </source>
</evidence>
<dbReference type="WBParaSite" id="NBR_0000286001-mRNA-1">
    <property type="protein sequence ID" value="NBR_0000286001-mRNA-1"/>
    <property type="gene ID" value="NBR_0000286001"/>
</dbReference>
<reference evidence="1 2" key="2">
    <citation type="submission" date="2018-11" db="EMBL/GenBank/DDBJ databases">
        <authorList>
            <consortium name="Pathogen Informatics"/>
        </authorList>
    </citation>
    <scope>NUCLEOTIDE SEQUENCE [LARGE SCALE GENOMIC DNA]</scope>
</reference>
<reference evidence="3" key="1">
    <citation type="submission" date="2017-02" db="UniProtKB">
        <authorList>
            <consortium name="WormBaseParasite"/>
        </authorList>
    </citation>
    <scope>IDENTIFICATION</scope>
</reference>
<sequence length="183" mass="21065">MAGKIHIWADLHVFHILDKDVSYTTNATVTLDSNDLGIRVQHSGNTVSFKIVDDIKVPGTDMGSRLELSCFDIKAWTRDLKHEWETIKNITSHIGRNRVKIEWECDGEEYLPEKTYIIKFNAITGMQLKDRIATGRSNEFGIVRPIKYELEIRPKIDFELEEDILDIIPGKITINAKDESEYT</sequence>
<evidence type="ECO:0000313" key="3">
    <source>
        <dbReference type="WBParaSite" id="NBR_0000286001-mRNA-1"/>
    </source>
</evidence>
<dbReference type="AlphaFoldDB" id="A0A0N4XK08"/>
<organism evidence="3">
    <name type="scientific">Nippostrongylus brasiliensis</name>
    <name type="common">Rat hookworm</name>
    <dbReference type="NCBI Taxonomy" id="27835"/>
    <lineage>
        <taxon>Eukaryota</taxon>
        <taxon>Metazoa</taxon>
        <taxon>Ecdysozoa</taxon>
        <taxon>Nematoda</taxon>
        <taxon>Chromadorea</taxon>
        <taxon>Rhabditida</taxon>
        <taxon>Rhabditina</taxon>
        <taxon>Rhabditomorpha</taxon>
        <taxon>Strongyloidea</taxon>
        <taxon>Heligmosomidae</taxon>
        <taxon>Nippostrongylus</taxon>
    </lineage>
</organism>
<accession>A0A0N4XK08</accession>
<evidence type="ECO:0000313" key="1">
    <source>
        <dbReference type="EMBL" id="VDL66449.1"/>
    </source>
</evidence>
<proteinExistence type="predicted"/>
<gene>
    <name evidence="1" type="ORF">NBR_LOCUS2860</name>
</gene>
<name>A0A0N4XK08_NIPBR</name>
<dbReference type="EMBL" id="UYSL01003698">
    <property type="protein sequence ID" value="VDL66449.1"/>
    <property type="molecule type" value="Genomic_DNA"/>
</dbReference>
<dbReference type="Proteomes" id="UP000271162">
    <property type="component" value="Unassembled WGS sequence"/>
</dbReference>
<protein>
    <submittedName>
        <fullName evidence="3">Arrestin_N domain-containing protein</fullName>
    </submittedName>
</protein>
<keyword evidence="2" id="KW-1185">Reference proteome</keyword>